<name>A0A1G2P064_9BACT</name>
<evidence type="ECO:0000313" key="1">
    <source>
        <dbReference type="EMBL" id="OHA41745.1"/>
    </source>
</evidence>
<evidence type="ECO:0008006" key="3">
    <source>
        <dbReference type="Google" id="ProtNLM"/>
    </source>
</evidence>
<dbReference type="Pfam" id="PF13366">
    <property type="entry name" value="PDDEXK_3"/>
    <property type="match status" value="1"/>
</dbReference>
<reference evidence="1 2" key="1">
    <citation type="journal article" date="2016" name="Nat. Commun.">
        <title>Thousands of microbial genomes shed light on interconnected biogeochemical processes in an aquifer system.</title>
        <authorList>
            <person name="Anantharaman K."/>
            <person name="Brown C.T."/>
            <person name="Hug L.A."/>
            <person name="Sharon I."/>
            <person name="Castelle C.J."/>
            <person name="Probst A.J."/>
            <person name="Thomas B.C."/>
            <person name="Singh A."/>
            <person name="Wilkins M.J."/>
            <person name="Karaoz U."/>
            <person name="Brodie E.L."/>
            <person name="Williams K.H."/>
            <person name="Hubbard S.S."/>
            <person name="Banfield J.F."/>
        </authorList>
    </citation>
    <scope>NUCLEOTIDE SEQUENCE [LARGE SCALE GENOMIC DNA]</scope>
</reference>
<dbReference type="InterPro" id="IPR026350">
    <property type="entry name" value="GxxExxY"/>
</dbReference>
<gene>
    <name evidence="1" type="ORF">A3G52_04220</name>
</gene>
<protein>
    <recommendedName>
        <fullName evidence="3">GxxExxY protein</fullName>
    </recommendedName>
</protein>
<evidence type="ECO:0000313" key="2">
    <source>
        <dbReference type="Proteomes" id="UP000177269"/>
    </source>
</evidence>
<organism evidence="1 2">
    <name type="scientific">Candidatus Taylorbacteria bacterium RIFCSPLOWO2_12_FULL_43_20</name>
    <dbReference type="NCBI Taxonomy" id="1802332"/>
    <lineage>
        <taxon>Bacteria</taxon>
        <taxon>Candidatus Tayloriibacteriota</taxon>
    </lineage>
</organism>
<dbReference type="NCBIfam" id="TIGR04256">
    <property type="entry name" value="GxxExxY"/>
    <property type="match status" value="1"/>
</dbReference>
<accession>A0A1G2P064</accession>
<comment type="caution">
    <text evidence="1">The sequence shown here is derived from an EMBL/GenBank/DDBJ whole genome shotgun (WGS) entry which is preliminary data.</text>
</comment>
<dbReference type="EMBL" id="MHSK01000026">
    <property type="protein sequence ID" value="OHA41745.1"/>
    <property type="molecule type" value="Genomic_DNA"/>
</dbReference>
<sequence>MEVLYPELSYTITGILFSAHNELGRYAREKQYGDMVERNLAAKKIIFKREMCIGNSGNIVDFIIENKIIIELKAKQALLAEDFPQIQHYLQETQLKLGLLVNFRDKFLKPHRVVKIDTQERKKY</sequence>
<dbReference type="AlphaFoldDB" id="A0A1G2P064"/>
<proteinExistence type="predicted"/>
<dbReference type="Proteomes" id="UP000177269">
    <property type="component" value="Unassembled WGS sequence"/>
</dbReference>